<evidence type="ECO:0000313" key="10">
    <source>
        <dbReference type="Proteomes" id="UP000078560"/>
    </source>
</evidence>
<evidence type="ECO:0000313" key="8">
    <source>
        <dbReference type="EMBL" id="SBS97571.1"/>
    </source>
</evidence>
<dbReference type="GO" id="GO:0008270">
    <property type="term" value="F:zinc ion binding"/>
    <property type="evidence" value="ECO:0007669"/>
    <property type="project" value="UniProtKB-KW"/>
</dbReference>
<accession>A0A1A8W3P8</accession>
<gene>
    <name evidence="8" type="ORF">POVCU1_039230</name>
    <name evidence="7" type="ORF">POVCU2_0042490</name>
</gene>
<evidence type="ECO:0000256" key="5">
    <source>
        <dbReference type="SAM" id="MobiDB-lite"/>
    </source>
</evidence>
<reference evidence="9 10" key="1">
    <citation type="submission" date="2016-05" db="EMBL/GenBank/DDBJ databases">
        <authorList>
            <person name="Naeem Raeece"/>
        </authorList>
    </citation>
    <scope>NUCLEOTIDE SEQUENCE [LARGE SCALE GENOMIC DNA]</scope>
</reference>
<feature type="compositionally biased region" description="Basic and acidic residues" evidence="5">
    <location>
        <begin position="1356"/>
        <end position="1379"/>
    </location>
</feature>
<evidence type="ECO:0000313" key="9">
    <source>
        <dbReference type="Proteomes" id="UP000078546"/>
    </source>
</evidence>
<feature type="zinc finger region" description="C3H1-type" evidence="4">
    <location>
        <begin position="176"/>
        <end position="203"/>
    </location>
</feature>
<name>A0A1A8W3P8_PLAOA</name>
<feature type="region of interest" description="Disordered" evidence="5">
    <location>
        <begin position="549"/>
        <end position="568"/>
    </location>
</feature>
<dbReference type="Proteomes" id="UP000078560">
    <property type="component" value="Unassembled WGS sequence"/>
</dbReference>
<dbReference type="Proteomes" id="UP000078546">
    <property type="component" value="Unassembled WGS sequence"/>
</dbReference>
<organism evidence="7 10">
    <name type="scientific">Plasmodium ovale curtisi</name>
    <dbReference type="NCBI Taxonomy" id="864141"/>
    <lineage>
        <taxon>Eukaryota</taxon>
        <taxon>Sar</taxon>
        <taxon>Alveolata</taxon>
        <taxon>Apicomplexa</taxon>
        <taxon>Aconoidasida</taxon>
        <taxon>Haemosporida</taxon>
        <taxon>Plasmodiidae</taxon>
        <taxon>Plasmodium</taxon>
        <taxon>Plasmodium (Plasmodium)</taxon>
    </lineage>
</organism>
<dbReference type="Gene3D" id="4.10.1000.10">
    <property type="entry name" value="Zinc finger, CCCH-type"/>
    <property type="match status" value="2"/>
</dbReference>
<dbReference type="InterPro" id="IPR000571">
    <property type="entry name" value="Znf_CCCH"/>
</dbReference>
<keyword evidence="1 4" id="KW-0479">Metal-binding</keyword>
<feature type="region of interest" description="Disordered" evidence="5">
    <location>
        <begin position="1231"/>
        <end position="1251"/>
    </location>
</feature>
<feature type="domain" description="C3H1-type" evidence="6">
    <location>
        <begin position="176"/>
        <end position="203"/>
    </location>
</feature>
<evidence type="ECO:0000259" key="6">
    <source>
        <dbReference type="PROSITE" id="PS50103"/>
    </source>
</evidence>
<feature type="region of interest" description="Disordered" evidence="5">
    <location>
        <begin position="60"/>
        <end position="83"/>
    </location>
</feature>
<evidence type="ECO:0000256" key="4">
    <source>
        <dbReference type="PROSITE-ProRule" id="PRU00723"/>
    </source>
</evidence>
<evidence type="ECO:0000256" key="2">
    <source>
        <dbReference type="ARBA" id="ARBA00022771"/>
    </source>
</evidence>
<sequence length="1379" mass="156772">MKEAYKNLPSYGVFSEHSALNKDGNVGNGRGSDTGREVNGDICGRMDNVFIEEKEVKSAHMESNPFNASKTTDTEAGEVSEARNYPNVYTHERVIINRSNHFTDEDKYRRNYFQYPVKSDYRRMDIQHAYANNACSLKNDLRKTSICKYWLKGICANIDCNFAHGEHELKYTYGVYKTTICKHWKKNGLCSSGINCRHAHGENELQPKILPIHLLKKKNYLKKNNNVQNIYTNGLSRQENKERFFMGERQANQSNQTYVIPTATMSYSEVKTGSSNFQIVCSEENANHLKVSTENSRLGISVSCGKGGQEIQHKNPLIGNVQQNCDLSKNDENVNIINMSKKTWNYELFKENKNNFNIGRRLPTSFLTNGNHDVDCTVEEMKNAIDSNISYNSNHSAFNKINNDTKMGIDNQNIISGNNREEVNGELFSFNFLTNVKNTYNGHVSTASNSEMDFSPRCLDAHKGIVHGYVNASLTFVKMDDRNVLGEEEEEKEEEHVNKKQNGKMRSPGNDTAALNSFPPGSELDGGYPRMEDTFTSQGLKFNEGNFTMSKKESNAGTNPSRDTANHGSYDVELVNPIQNDTCSHHIDKRESRTFNPEEGHNNVWTHNNMQSSFMHSQNISTFPRDRKCLTEHNADRENGCTYGELKENVFVEKDRGSYSFLEMKNHRCNIGENKNTNDRDTSLYRSNNSGDIQMGEYTIDEIERKGNLRKRENSQQYDSRNCDAESFSSCTYNDGEKYMQKLSKEGDVFTKKIYNSLEDTRTSSRHSNEECMRKHMQREEVDNMNRLHINYSDTQFVNTRYESNRMKNSNGVTNGQMNMQNVGSFIRDHGDVIKYLNCSGRDILQLKAHYDMHIQNDLREKEVVTTDGGAELGVLWNMRQKGHEHAHVHACADAYSFADGHGDIAYRLPTCRNRGSFCLGEYERSMRMQSGIHKIVEHNNRILARMGMVERNDQRINGGNSSTHMPSNDVNCSFLKNCLRRDDYRWSGDNCGSRNRSRSRRALNERGACRNNDEDIFCKTRGRSGCIYRMGNHRRYSNESSDMDAYFDNAHCRHDFYANYNMSRDDTIFFINDEIGRYTGGDLHGHYHCLCERCPPCGGNFPHDVIYELMKNYDEERITNNSWAKDENEETTMGTCSPYHARGSSAGVDAVVTTEELAAAEAVVTTEELAAAEAVVTTEELAGAEAAVTTEELAGAEAVVTTEELAAAEAVVTTEELAAAEAVVTTEELTDATAAQDNNNTERGEDREEGVMLRREEGMDFCREVEVHDRSRSGDEENLRENMGEEVAEWVSAGCMFQYLNLLEDSICRNECDMVGTRVRRRLNRVGGSTRLVRIRQMSEQRINDVVGSSNRGGSDSEGRNRSGMERGRYSVERRNGT</sequence>
<protein>
    <recommendedName>
        <fullName evidence="6">C3H1-type domain-containing protein</fullName>
    </recommendedName>
</protein>
<feature type="region of interest" description="Disordered" evidence="5">
    <location>
        <begin position="1344"/>
        <end position="1379"/>
    </location>
</feature>
<evidence type="ECO:0000256" key="3">
    <source>
        <dbReference type="ARBA" id="ARBA00022833"/>
    </source>
</evidence>
<feature type="region of interest" description="Disordered" evidence="5">
    <location>
        <begin position="18"/>
        <end position="40"/>
    </location>
</feature>
<dbReference type="SUPFAM" id="SSF90229">
    <property type="entry name" value="CCCH zinc finger"/>
    <property type="match status" value="1"/>
</dbReference>
<feature type="compositionally biased region" description="Polar residues" evidence="5">
    <location>
        <begin position="549"/>
        <end position="567"/>
    </location>
</feature>
<proteinExistence type="predicted"/>
<dbReference type="Pfam" id="PF00642">
    <property type="entry name" value="zf-CCCH"/>
    <property type="match status" value="1"/>
</dbReference>
<evidence type="ECO:0000313" key="7">
    <source>
        <dbReference type="EMBL" id="SBS87403.1"/>
    </source>
</evidence>
<keyword evidence="3 4" id="KW-0862">Zinc</keyword>
<feature type="region of interest" description="Disordered" evidence="5">
    <location>
        <begin position="486"/>
        <end position="534"/>
    </location>
</feature>
<dbReference type="EMBL" id="FLQU01000572">
    <property type="protein sequence ID" value="SBS87403.1"/>
    <property type="molecule type" value="Genomic_DNA"/>
</dbReference>
<feature type="compositionally biased region" description="Basic and acidic residues" evidence="5">
    <location>
        <begin position="1241"/>
        <end position="1251"/>
    </location>
</feature>
<dbReference type="SMART" id="SM00356">
    <property type="entry name" value="ZnF_C3H1"/>
    <property type="match status" value="2"/>
</dbReference>
<feature type="zinc finger region" description="C3H1-type" evidence="4">
    <location>
        <begin position="141"/>
        <end position="167"/>
    </location>
</feature>
<evidence type="ECO:0000256" key="1">
    <source>
        <dbReference type="ARBA" id="ARBA00022723"/>
    </source>
</evidence>
<keyword evidence="2 4" id="KW-0863">Zinc-finger</keyword>
<dbReference type="EMBL" id="FLQV01000723">
    <property type="protein sequence ID" value="SBS97571.1"/>
    <property type="molecule type" value="Genomic_DNA"/>
</dbReference>
<reference evidence="7" key="2">
    <citation type="submission" date="2016-05" db="EMBL/GenBank/DDBJ databases">
        <authorList>
            <person name="Lavstsen T."/>
            <person name="Jespersen J.S."/>
        </authorList>
    </citation>
    <scope>NUCLEOTIDE SEQUENCE [LARGE SCALE GENOMIC DNA]</scope>
</reference>
<feature type="domain" description="C3H1-type" evidence="6">
    <location>
        <begin position="141"/>
        <end position="167"/>
    </location>
</feature>
<dbReference type="InterPro" id="IPR036855">
    <property type="entry name" value="Znf_CCCH_sf"/>
</dbReference>
<dbReference type="PROSITE" id="PS50103">
    <property type="entry name" value="ZF_C3H1"/>
    <property type="match status" value="2"/>
</dbReference>